<feature type="domain" description="Glycosyl hydrolase 94 catalytic" evidence="4">
    <location>
        <begin position="651"/>
        <end position="853"/>
    </location>
</feature>
<reference evidence="5 6" key="1">
    <citation type="journal article" date="2020" name="Cell Host Microbe">
        <title>Functional and Genomic Variation between Human-Derived Isolates of Lachnospiraceae Reveals Inter- and Intra-Species Diversity.</title>
        <authorList>
            <person name="Sorbara M.T."/>
            <person name="Littmann E.R."/>
            <person name="Fontana E."/>
            <person name="Moody T.U."/>
            <person name="Kohout C.E."/>
            <person name="Gjonbalaj M."/>
            <person name="Eaton V."/>
            <person name="Seok R."/>
            <person name="Leiner I.M."/>
            <person name="Pamer E.G."/>
        </authorList>
    </citation>
    <scope>NUCLEOTIDE SEQUENCE [LARGE SCALE GENOMIC DNA]</scope>
    <source>
        <strain evidence="5 6">MSK.17.74</strain>
    </source>
</reference>
<dbReference type="InterPro" id="IPR010383">
    <property type="entry name" value="Glyco_hydrolase_94_b-supersand"/>
</dbReference>
<dbReference type="InterPro" id="IPR008928">
    <property type="entry name" value="6-hairpin_glycosidase_sf"/>
</dbReference>
<dbReference type="Proteomes" id="UP001644719">
    <property type="component" value="Unassembled WGS sequence"/>
</dbReference>
<gene>
    <name evidence="5" type="ORF">G5B17_08235</name>
</gene>
<evidence type="ECO:0000313" key="6">
    <source>
        <dbReference type="Proteomes" id="UP001644719"/>
    </source>
</evidence>
<evidence type="ECO:0000256" key="2">
    <source>
        <dbReference type="ARBA" id="ARBA00022679"/>
    </source>
</evidence>
<dbReference type="CDD" id="cd11749">
    <property type="entry name" value="GH94N_LBP_like"/>
    <property type="match status" value="1"/>
</dbReference>
<evidence type="ECO:0000256" key="1">
    <source>
        <dbReference type="ARBA" id="ARBA00022676"/>
    </source>
</evidence>
<accession>A0ABX2H7H9</accession>
<dbReference type="Pfam" id="PF06165">
    <property type="entry name" value="GH94_b-supersand"/>
    <property type="match status" value="1"/>
</dbReference>
<comment type="caution">
    <text evidence="5">The sequence shown here is derived from an EMBL/GenBank/DDBJ whole genome shotgun (WGS) entry which is preliminary data.</text>
</comment>
<dbReference type="Gene3D" id="1.50.10.10">
    <property type="match status" value="1"/>
</dbReference>
<dbReference type="PANTHER" id="PTHR37469">
    <property type="entry name" value="CELLOBIONIC ACID PHOSPHORYLASE-RELATED"/>
    <property type="match status" value="1"/>
</dbReference>
<evidence type="ECO:0000259" key="4">
    <source>
        <dbReference type="Pfam" id="PF17167"/>
    </source>
</evidence>
<dbReference type="SUPFAM" id="SSF74650">
    <property type="entry name" value="Galactose mutarotase-like"/>
    <property type="match status" value="1"/>
</dbReference>
<evidence type="ECO:0000259" key="3">
    <source>
        <dbReference type="Pfam" id="PF06165"/>
    </source>
</evidence>
<dbReference type="RefSeq" id="WP_173769695.1">
    <property type="nucleotide sequence ID" value="NZ_JAAIPV010000028.1"/>
</dbReference>
<keyword evidence="6" id="KW-1185">Reference proteome</keyword>
<protein>
    <submittedName>
        <fullName evidence="5">Cellobiose phosphorylase</fullName>
    </submittedName>
</protein>
<dbReference type="InterPro" id="IPR011013">
    <property type="entry name" value="Gal_mutarotase_sf_dom"/>
</dbReference>
<evidence type="ECO:0000313" key="5">
    <source>
        <dbReference type="EMBL" id="NSG85422.1"/>
    </source>
</evidence>
<dbReference type="Pfam" id="PF17167">
    <property type="entry name" value="Glyco_hydro_94"/>
    <property type="match status" value="1"/>
</dbReference>
<dbReference type="Gene3D" id="2.70.98.40">
    <property type="entry name" value="Glycoside hydrolase, family 65, N-terminal domain"/>
    <property type="match status" value="1"/>
</dbReference>
<keyword evidence="2" id="KW-0808">Transferase</keyword>
<keyword evidence="1" id="KW-0328">Glycosyltransferase</keyword>
<organism evidence="5 6">
    <name type="scientific">Blautia faecis</name>
    <dbReference type="NCBI Taxonomy" id="871665"/>
    <lineage>
        <taxon>Bacteria</taxon>
        <taxon>Bacillati</taxon>
        <taxon>Bacillota</taxon>
        <taxon>Clostridia</taxon>
        <taxon>Lachnospirales</taxon>
        <taxon>Lachnospiraceae</taxon>
        <taxon>Blautia</taxon>
    </lineage>
</organism>
<dbReference type="InterPro" id="IPR033432">
    <property type="entry name" value="GH94_catalytic"/>
</dbReference>
<dbReference type="InterPro" id="IPR012341">
    <property type="entry name" value="6hp_glycosidase-like_sf"/>
</dbReference>
<feature type="domain" description="Glycosyl hydrolase 94 supersandwich" evidence="3">
    <location>
        <begin position="117"/>
        <end position="309"/>
    </location>
</feature>
<dbReference type="SUPFAM" id="SSF48208">
    <property type="entry name" value="Six-hairpin glycosidases"/>
    <property type="match status" value="1"/>
</dbReference>
<proteinExistence type="predicted"/>
<dbReference type="EMBL" id="JAAITS010000019">
    <property type="protein sequence ID" value="NSG85422.1"/>
    <property type="molecule type" value="Genomic_DNA"/>
</dbReference>
<dbReference type="PANTHER" id="PTHR37469:SF2">
    <property type="entry name" value="CELLOBIONIC ACID PHOSPHORYLASE"/>
    <property type="match status" value="1"/>
</dbReference>
<name>A0ABX2H7H9_9FIRM</name>
<dbReference type="InterPro" id="IPR037018">
    <property type="entry name" value="GH65_N"/>
</dbReference>
<dbReference type="InterPro" id="IPR052047">
    <property type="entry name" value="GH94_Enzymes"/>
</dbReference>
<sequence>MKHIEFQDKNGSFIIHDPENYSGLYLPLAGEKGLKSSITPNLGGDSKTDQNHFLLEPVSIENLHNNRNTRNFWCQVYKNTEAGDTALSGADPKLLGCWSVCGNSAEQEFQKFTDKQDESTLEAGFMWQKISRKSQKYGLQAEVTSFVTISGDMEVEYVEITNISEKKVEIVPTGAIPVYGRSADNLRDHRHVTSLLHRIRTTDYGVEVTPVLSFDERGHQKNNTTYFVYGSDENGEKPESFYPTVEEFIGEGGTFLNPEAVRINKPGKPSGTELQGKEAVGGIRFSRKTLKPRETAGYILLCGIADAGEQQFPRKENTDKKAIDPAKASKWIESLTSGCRTRSQVRNMLEEVKEHWIRKVNVAFETGSEDADNYLKWICFQPILRRIYGCSFLPYHDYGKGGRGWRDLWQDCLALLIMEPSEVRQMIIDNYGGVRIDGTNATIIGSGQGEFIADRNNITRVWMDHSFWPFVTTKLYLDQTGDLDVLFEKIPYFKDLQSKRGTAHDEEWNSSYGNLQKTDANEIYHGTVLEHILLQNLCAFFDVGDHNEMCLHGADWNDALDMAWEKGESVAFTCAYAGNLKDIAYVLREIESVQGINRIELAEEMECLFACGKQLYENPEKKQKVLKQYTDLSAHNLSGNKVVLSLKMVCSNLEEKADWLVENIRKNEWIQDGDKGWFNGYYDNHGRKVEYSAVSDETDNKAGAECNTRMMLTGQVFAVMSGTATEEQIQAICRSADAYLYDRKAGGYRLNTDFKEEKFDLGRMFGFAYGEKENGAVFSHMAVMYANALYKTGHAKEGYKVLQTLLDTAMDFERSKMYPGIPEYFDNQGRGLYAYLTGAASWYMLTMITEVFGVKGQLGDMVIAPALMPEQYDQEGKASLKIEFAGRKFSIHIFNREKKEWNKVQIKEAFCDGTLLSAEGGRQARLKRSEIEKLTLEKVHEINIILN</sequence>